<protein>
    <submittedName>
        <fullName evidence="1">Uncharacterized protein</fullName>
    </submittedName>
</protein>
<sequence length="128" mass="14128">MRKQARPTGEDSLNRIPFHPGSFTQSSCLAGLLPSGHFPSGCHFINRFSTVSYLAVSYVSYLAGLSNLPGLLPSGFLTYRGISFTRSFSSVTRLIQPGSSFDRAAQSPQSPGLFFLQRPPYPRGYKRY</sequence>
<evidence type="ECO:0000313" key="1">
    <source>
        <dbReference type="EMBL" id="KUM46867.1"/>
    </source>
</evidence>
<keyword evidence="1" id="KW-0496">Mitochondrion</keyword>
<comment type="caution">
    <text evidence="1">The sequence shown here is derived from an EMBL/GenBank/DDBJ whole genome shotgun (WGS) entry which is preliminary data.</text>
</comment>
<name>A0A117NGJ9_PICGL</name>
<organism evidence="1">
    <name type="scientific">Picea glauca</name>
    <name type="common">White spruce</name>
    <name type="synonym">Pinus glauca</name>
    <dbReference type="NCBI Taxonomy" id="3330"/>
    <lineage>
        <taxon>Eukaryota</taxon>
        <taxon>Viridiplantae</taxon>
        <taxon>Streptophyta</taxon>
        <taxon>Embryophyta</taxon>
        <taxon>Tracheophyta</taxon>
        <taxon>Spermatophyta</taxon>
        <taxon>Pinopsida</taxon>
        <taxon>Pinidae</taxon>
        <taxon>Conifers I</taxon>
        <taxon>Pinales</taxon>
        <taxon>Pinaceae</taxon>
        <taxon>Picea</taxon>
    </lineage>
</organism>
<dbReference type="EMBL" id="LKAM01000009">
    <property type="protein sequence ID" value="KUM46867.1"/>
    <property type="molecule type" value="Genomic_DNA"/>
</dbReference>
<proteinExistence type="predicted"/>
<accession>A0A117NGJ9</accession>
<geneLocation type="mitochondrion" evidence="1"/>
<reference evidence="1" key="1">
    <citation type="journal article" date="2015" name="Genome Biol. Evol.">
        <title>Organellar Genomes of White Spruce (Picea glauca): Assembly and Annotation.</title>
        <authorList>
            <person name="Jackman S.D."/>
            <person name="Warren R.L."/>
            <person name="Gibb E.A."/>
            <person name="Vandervalk B.P."/>
            <person name="Mohamadi H."/>
            <person name="Chu J."/>
            <person name="Raymond A."/>
            <person name="Pleasance S."/>
            <person name="Coope R."/>
            <person name="Wildung M.R."/>
            <person name="Ritland C.E."/>
            <person name="Bousquet J."/>
            <person name="Jones S.J."/>
            <person name="Bohlmann J."/>
            <person name="Birol I."/>
        </authorList>
    </citation>
    <scope>NUCLEOTIDE SEQUENCE [LARGE SCALE GENOMIC DNA]</scope>
    <source>
        <tissue evidence="1">Flushing bud</tissue>
    </source>
</reference>
<dbReference type="AlphaFoldDB" id="A0A117NGJ9"/>
<gene>
    <name evidence="1" type="ORF">ABT39_MTgene6322</name>
</gene>